<dbReference type="SUPFAM" id="SSF143011">
    <property type="entry name" value="RelE-like"/>
    <property type="match status" value="1"/>
</dbReference>
<accession>A0ABR5TJC5</accession>
<evidence type="ECO:0008006" key="4">
    <source>
        <dbReference type="Google" id="ProtNLM"/>
    </source>
</evidence>
<dbReference type="Gene3D" id="3.30.2310.20">
    <property type="entry name" value="RelE-like"/>
    <property type="match status" value="1"/>
</dbReference>
<keyword evidence="1" id="KW-1277">Toxin-antitoxin system</keyword>
<dbReference type="InterPro" id="IPR007712">
    <property type="entry name" value="RelE/ParE_toxin"/>
</dbReference>
<name>A0ABR5TJC5_9EURY</name>
<evidence type="ECO:0000313" key="3">
    <source>
        <dbReference type="Proteomes" id="UP000070633"/>
    </source>
</evidence>
<reference evidence="2 3" key="1">
    <citation type="journal article" date="2016" name="Sci. Rep.">
        <title>Metabolic traits of an uncultured archaeal lineage -MSBL1- from brine pools of the Red Sea.</title>
        <authorList>
            <person name="Mwirichia R."/>
            <person name="Alam I."/>
            <person name="Rashid M."/>
            <person name="Vinu M."/>
            <person name="Ba-Alawi W."/>
            <person name="Anthony Kamau A."/>
            <person name="Kamanda Ngugi D."/>
            <person name="Goker M."/>
            <person name="Klenk H.P."/>
            <person name="Bajic V."/>
            <person name="Stingl U."/>
        </authorList>
    </citation>
    <scope>NUCLEOTIDE SEQUENCE [LARGE SCALE GENOMIC DNA]</scope>
    <source>
        <strain evidence="2">SCGC-AAA382M17</strain>
    </source>
</reference>
<organism evidence="2 3">
    <name type="scientific">candidate division MSBL1 archaeon SCGC-AAA382M17</name>
    <dbReference type="NCBI Taxonomy" id="1698284"/>
    <lineage>
        <taxon>Archaea</taxon>
        <taxon>Methanobacteriati</taxon>
        <taxon>Methanobacteriota</taxon>
        <taxon>candidate division MSBL1</taxon>
    </lineage>
</organism>
<gene>
    <name evidence="2" type="ORF">AKJ55_01795</name>
</gene>
<comment type="caution">
    <text evidence="2">The sequence shown here is derived from an EMBL/GenBank/DDBJ whole genome shotgun (WGS) entry which is preliminary data.</text>
</comment>
<proteinExistence type="predicted"/>
<dbReference type="Proteomes" id="UP000070633">
    <property type="component" value="Unassembled WGS sequence"/>
</dbReference>
<dbReference type="EMBL" id="LHYI01000047">
    <property type="protein sequence ID" value="KXB07866.1"/>
    <property type="molecule type" value="Genomic_DNA"/>
</dbReference>
<feature type="non-terminal residue" evidence="2">
    <location>
        <position position="91"/>
    </location>
</feature>
<evidence type="ECO:0000313" key="2">
    <source>
        <dbReference type="EMBL" id="KXB07866.1"/>
    </source>
</evidence>
<protein>
    <recommendedName>
        <fullName evidence="4">Cytotoxic translational repressor of toxin-antitoxin stability system</fullName>
    </recommendedName>
</protein>
<keyword evidence="3" id="KW-1185">Reference proteome</keyword>
<evidence type="ECO:0000256" key="1">
    <source>
        <dbReference type="ARBA" id="ARBA00022649"/>
    </source>
</evidence>
<dbReference type="Pfam" id="PF05016">
    <property type="entry name" value="ParE_toxin"/>
    <property type="match status" value="1"/>
</dbReference>
<sequence length="91" mass="10894">MTLKCHKAALRELDKLPSEVKERIINGVEKYYKTERGDVRHIRGRIWALRVGDYRVYYWKYNEDLGVVGVDHRKSAYVPERMDALKDRVNR</sequence>
<dbReference type="InterPro" id="IPR035093">
    <property type="entry name" value="RelE/ParE_toxin_dom_sf"/>
</dbReference>